<dbReference type="OMA" id="MFLKPYR"/>
<dbReference type="NCBIfam" id="TIGR00451">
    <property type="entry name" value="unchar_dom_2"/>
    <property type="match status" value="1"/>
</dbReference>
<dbReference type="Gene3D" id="3.30.780.10">
    <property type="entry name" value="SUI1-like domain"/>
    <property type="match status" value="1"/>
</dbReference>
<evidence type="ECO:0000259" key="3">
    <source>
        <dbReference type="PROSITE" id="PS50296"/>
    </source>
</evidence>
<dbReference type="GO" id="GO:0003743">
    <property type="term" value="F:translation initiation factor activity"/>
    <property type="evidence" value="ECO:0007669"/>
    <property type="project" value="InterPro"/>
</dbReference>
<dbReference type="GO" id="GO:0001731">
    <property type="term" value="P:formation of translation preinitiation complex"/>
    <property type="evidence" value="ECO:0007669"/>
    <property type="project" value="InterPro"/>
</dbReference>
<dbReference type="Proteomes" id="UP000025227">
    <property type="component" value="Unplaced"/>
</dbReference>
<dbReference type="InterPro" id="IPR001950">
    <property type="entry name" value="SUI1"/>
</dbReference>
<dbReference type="SUPFAM" id="SSF55159">
    <property type="entry name" value="eIF1-like"/>
    <property type="match status" value="1"/>
</dbReference>
<feature type="compositionally biased region" description="Acidic residues" evidence="2">
    <location>
        <begin position="236"/>
        <end position="247"/>
    </location>
</feature>
<dbReference type="InterPro" id="IPR048248">
    <property type="entry name" value="PUA_eIF2d-like"/>
</dbReference>
<organism evidence="4 5">
    <name type="scientific">Haemonchus contortus</name>
    <name type="common">Barber pole worm</name>
    <dbReference type="NCBI Taxonomy" id="6289"/>
    <lineage>
        <taxon>Eukaryota</taxon>
        <taxon>Metazoa</taxon>
        <taxon>Ecdysozoa</taxon>
        <taxon>Nematoda</taxon>
        <taxon>Chromadorea</taxon>
        <taxon>Rhabditida</taxon>
        <taxon>Rhabditina</taxon>
        <taxon>Rhabditomorpha</taxon>
        <taxon>Strongyloidea</taxon>
        <taxon>Trichostrongylidae</taxon>
        <taxon>Haemonchus</taxon>
    </lineage>
</organism>
<dbReference type="PROSITE" id="PS50296">
    <property type="entry name" value="SUI1"/>
    <property type="match status" value="1"/>
</dbReference>
<dbReference type="PANTHER" id="PTHR12217:SF4">
    <property type="entry name" value="EUKARYOTIC TRANSLATION INITIATION FACTOR 2D"/>
    <property type="match status" value="1"/>
</dbReference>
<sequence length="559" mass="62778">MFRKPFSVKKNNNMRNSDVRKLLQRLPPEVGELIPKKALVAHAKFVTFNGANLNVYLVDKDPMFFDFDAEGVLFPTIYCTKMAPTAFPMLLVHEPVLAHLQNGADLMLPGVIRNHDLPIREFARGDVVTISILTNGQIMGPMAIGVALMSSQEMATSMFMGKGVQPLHIYKDFLWEFGSRVVPSILDLQSLLKAEETNEASVEEGVPSLDALAVSEQNDSAIPTCTKDETSSPAVVEEEGVASDDKDDEPMDQLLYRCFLAALKYRLDQLPIDVGQFYAQCLLKCVPNGKRLEMKRTKYKKFSVFLDEVNKNEDGPLVKIRKEGKGCDVIEEVFKNHPALRSFVITDEITKDDEAEQTKSGPKIYDYFSITDAVLPLFKTRGNFSKGQLLDGPQIRELITDYVKSEELNQGKHVRLDPILAQVTRISEDITDWNTLIQKIQNKMTKTFVMRMPDGREIIRKITMPRVVFKVETRSGNKKVTLINNLSAFGIEVKKLCHQIQVEAATSATTTNEAVNCEGPQVTVLGNHVTYLGDMLSKEYGIDKKYMDGLDLGIKKKKK</sequence>
<evidence type="ECO:0000256" key="1">
    <source>
        <dbReference type="ARBA" id="ARBA00022490"/>
    </source>
</evidence>
<dbReference type="InterPro" id="IPR048247">
    <property type="entry name" value="eIF2D_N"/>
</dbReference>
<evidence type="ECO:0000256" key="2">
    <source>
        <dbReference type="SAM" id="MobiDB-lite"/>
    </source>
</evidence>
<keyword evidence="4" id="KW-1185">Reference proteome</keyword>
<dbReference type="InterPro" id="IPR015947">
    <property type="entry name" value="PUA-like_sf"/>
</dbReference>
<dbReference type="GO" id="GO:0005737">
    <property type="term" value="C:cytoplasm"/>
    <property type="evidence" value="ECO:0007669"/>
    <property type="project" value="UniProtKB-SubCell"/>
</dbReference>
<dbReference type="CDD" id="cd11608">
    <property type="entry name" value="eIF2D_C"/>
    <property type="match status" value="1"/>
</dbReference>
<dbReference type="InterPro" id="IPR041366">
    <property type="entry name" value="Pre-PUA"/>
</dbReference>
<accession>A0A7I4Y1B3</accession>
<dbReference type="Pfam" id="PF01253">
    <property type="entry name" value="SUI1"/>
    <property type="match status" value="1"/>
</dbReference>
<feature type="domain" description="SUI1" evidence="3">
    <location>
        <begin position="467"/>
        <end position="540"/>
    </location>
</feature>
<dbReference type="Gene3D" id="3.10.400.20">
    <property type="match status" value="1"/>
</dbReference>
<evidence type="ECO:0000313" key="4">
    <source>
        <dbReference type="Proteomes" id="UP000025227"/>
    </source>
</evidence>
<dbReference type="CDD" id="cd21156">
    <property type="entry name" value="PUA_eIF2d-like"/>
    <property type="match status" value="1"/>
</dbReference>
<dbReference type="InterPro" id="IPR036877">
    <property type="entry name" value="SUI1_dom_sf"/>
</dbReference>
<dbReference type="InterPro" id="IPR057429">
    <property type="entry name" value="WH_eIF2D"/>
</dbReference>
<dbReference type="Pfam" id="PF26291">
    <property type="entry name" value="SWIB_eIF2D"/>
    <property type="match status" value="1"/>
</dbReference>
<dbReference type="InterPro" id="IPR039757">
    <property type="entry name" value="EIF2D"/>
</dbReference>
<dbReference type="Pfam" id="PF17832">
    <property type="entry name" value="Pre-PUA"/>
    <property type="match status" value="1"/>
</dbReference>
<evidence type="ECO:0000313" key="5">
    <source>
        <dbReference type="WBParaSite" id="HCON_00038450-00001"/>
    </source>
</evidence>
<keyword evidence="1" id="KW-0963">Cytoplasm</keyword>
<reference evidence="5" key="1">
    <citation type="submission" date="2020-12" db="UniProtKB">
        <authorList>
            <consortium name="WormBaseParasite"/>
        </authorList>
    </citation>
    <scope>IDENTIFICATION</scope>
    <source>
        <strain evidence="5">MHco3</strain>
    </source>
</reference>
<proteinExistence type="predicted"/>
<feature type="region of interest" description="Disordered" evidence="2">
    <location>
        <begin position="223"/>
        <end position="247"/>
    </location>
</feature>
<dbReference type="WBParaSite" id="HCON_00038450-00001">
    <property type="protein sequence ID" value="HCON_00038450-00001"/>
    <property type="gene ID" value="HCON_00038450"/>
</dbReference>
<dbReference type="OrthoDB" id="199771at2759"/>
<dbReference type="Pfam" id="PF26292">
    <property type="entry name" value="PUA_elF2D"/>
    <property type="match status" value="1"/>
</dbReference>
<protein>
    <submittedName>
        <fullName evidence="5">SUI1 domain-containing protein</fullName>
    </submittedName>
</protein>
<dbReference type="AlphaFoldDB" id="A0A7I4Y1B3"/>
<dbReference type="Pfam" id="PF25304">
    <property type="entry name" value="WHD_eIF2D"/>
    <property type="match status" value="1"/>
</dbReference>
<dbReference type="CDD" id="cd11610">
    <property type="entry name" value="eIF2D_N"/>
    <property type="match status" value="1"/>
</dbReference>
<name>A0A7I4Y1B3_HAECO</name>
<dbReference type="PROSITE" id="PS50890">
    <property type="entry name" value="PUA"/>
    <property type="match status" value="1"/>
</dbReference>
<dbReference type="GO" id="GO:0003723">
    <property type="term" value="F:RNA binding"/>
    <property type="evidence" value="ECO:0007669"/>
    <property type="project" value="InterPro"/>
</dbReference>
<dbReference type="InterPro" id="IPR058886">
    <property type="entry name" value="SWIB_eIF2D"/>
</dbReference>
<dbReference type="PANTHER" id="PTHR12217">
    <property type="entry name" value="EUKARYOTIC TRANSLATION INITIATION FACTOR 2D"/>
    <property type="match status" value="1"/>
</dbReference>
<dbReference type="SUPFAM" id="SSF88697">
    <property type="entry name" value="PUA domain-like"/>
    <property type="match status" value="1"/>
</dbReference>
<dbReference type="InterPro" id="IPR004521">
    <property type="entry name" value="Uncharacterised_CHP00451"/>
</dbReference>
<dbReference type="InterPro" id="IPR039759">
    <property type="entry name" value="eIF2D_SUI1"/>
</dbReference>